<organism evidence="2 3">
    <name type="scientific">Monilinia vaccinii-corymbosi</name>
    <dbReference type="NCBI Taxonomy" id="61207"/>
    <lineage>
        <taxon>Eukaryota</taxon>
        <taxon>Fungi</taxon>
        <taxon>Dikarya</taxon>
        <taxon>Ascomycota</taxon>
        <taxon>Pezizomycotina</taxon>
        <taxon>Leotiomycetes</taxon>
        <taxon>Helotiales</taxon>
        <taxon>Sclerotiniaceae</taxon>
        <taxon>Monilinia</taxon>
    </lineage>
</organism>
<feature type="region of interest" description="Disordered" evidence="1">
    <location>
        <begin position="74"/>
        <end position="95"/>
    </location>
</feature>
<protein>
    <submittedName>
        <fullName evidence="2">Uncharacterized protein</fullName>
    </submittedName>
</protein>
<dbReference type="Proteomes" id="UP000672032">
    <property type="component" value="Chromosome 2"/>
</dbReference>
<gene>
    <name evidence="2" type="ORF">DSL72_001087</name>
</gene>
<reference evidence="2" key="1">
    <citation type="submission" date="2020-10" db="EMBL/GenBank/DDBJ databases">
        <title>Genome Sequence of Monilinia vaccinii-corymbosi Sheds Light on Mummy Berry Disease Infection of Blueberry and Mating Type.</title>
        <authorList>
            <person name="Yow A.G."/>
            <person name="Zhang Y."/>
            <person name="Bansal K."/>
            <person name="Eacker S.M."/>
            <person name="Sullivan S."/>
            <person name="Liachko I."/>
            <person name="Cubeta M.A."/>
            <person name="Rollins J.A."/>
            <person name="Ashrafi H."/>
        </authorList>
    </citation>
    <scope>NUCLEOTIDE SEQUENCE</scope>
    <source>
        <strain evidence="2">RL-1</strain>
    </source>
</reference>
<dbReference type="OrthoDB" id="66964at2759"/>
<dbReference type="EMBL" id="CP063406">
    <property type="protein sequence ID" value="QSZ31520.1"/>
    <property type="molecule type" value="Genomic_DNA"/>
</dbReference>
<proteinExistence type="predicted"/>
<keyword evidence="3" id="KW-1185">Reference proteome</keyword>
<evidence type="ECO:0000313" key="2">
    <source>
        <dbReference type="EMBL" id="QSZ31520.1"/>
    </source>
</evidence>
<accession>A0A8A3P473</accession>
<evidence type="ECO:0000256" key="1">
    <source>
        <dbReference type="SAM" id="MobiDB-lite"/>
    </source>
</evidence>
<evidence type="ECO:0000313" key="3">
    <source>
        <dbReference type="Proteomes" id="UP000672032"/>
    </source>
</evidence>
<dbReference type="AlphaFoldDB" id="A0A8A3P473"/>
<name>A0A8A3P473_9HELO</name>
<sequence length="344" mass="38311">MLPPVEESVLQSNPKFAELYKKLSTNILNPNGSTKNHPAQKERDAVSAALKSARIEAAKWQILISSLSSIDLSPPPQIPAKPRTRTSQPAPPRKAAELPEELVELIILLTTKLSLPPGSVSKADIALLESTPTYHSLPTHLPQLCNLLSTNLHSTALSLSRILSPTTNPSFLHRQIPTLLPTVLTLQSSLASDSHALALARTAIVNSTTQLLNLYHHATTLTIQHLERAKHGPLTRHTTTKISLLALQSRTLSHELQLKYLQGEKLIYDERTTEALQNYLRELRGGRERLKERVKLKERDLWGYGVGREDGGKERVMREIARVFGELRGEVEEVKKDVERLRGS</sequence>